<feature type="transmembrane region" description="Helical" evidence="6">
    <location>
        <begin position="80"/>
        <end position="99"/>
    </location>
</feature>
<protein>
    <submittedName>
        <fullName evidence="8">MFS transporter</fullName>
    </submittedName>
</protein>
<gene>
    <name evidence="8" type="ORF">H0E84_07040</name>
</gene>
<accession>A0A853JBW0</accession>
<dbReference type="InterPro" id="IPR011701">
    <property type="entry name" value="MFS"/>
</dbReference>
<feature type="transmembrane region" description="Helical" evidence="6">
    <location>
        <begin position="225"/>
        <end position="249"/>
    </location>
</feature>
<feature type="transmembrane region" description="Helical" evidence="6">
    <location>
        <begin position="139"/>
        <end position="160"/>
    </location>
</feature>
<keyword evidence="5 6" id="KW-0472">Membrane</keyword>
<feature type="transmembrane region" description="Helical" evidence="6">
    <location>
        <begin position="290"/>
        <end position="311"/>
    </location>
</feature>
<dbReference type="PANTHER" id="PTHR43124">
    <property type="entry name" value="PURINE EFFLUX PUMP PBUE"/>
    <property type="match status" value="1"/>
</dbReference>
<evidence type="ECO:0000256" key="1">
    <source>
        <dbReference type="ARBA" id="ARBA00004651"/>
    </source>
</evidence>
<keyword evidence="2" id="KW-1003">Cell membrane</keyword>
<keyword evidence="3 6" id="KW-0812">Transmembrane</keyword>
<comment type="subcellular location">
    <subcellularLocation>
        <location evidence="1">Cell membrane</location>
        <topology evidence="1">Multi-pass membrane protein</topology>
    </subcellularLocation>
</comment>
<feature type="transmembrane region" description="Helical" evidence="6">
    <location>
        <begin position="351"/>
        <end position="372"/>
    </location>
</feature>
<dbReference type="AlphaFoldDB" id="A0A853JBW0"/>
<dbReference type="Gene3D" id="1.20.1250.20">
    <property type="entry name" value="MFS general substrate transporter like domains"/>
    <property type="match status" value="1"/>
</dbReference>
<evidence type="ECO:0000313" key="9">
    <source>
        <dbReference type="Proteomes" id="UP000578091"/>
    </source>
</evidence>
<feature type="transmembrane region" description="Helical" evidence="6">
    <location>
        <begin position="43"/>
        <end position="68"/>
    </location>
</feature>
<evidence type="ECO:0000256" key="2">
    <source>
        <dbReference type="ARBA" id="ARBA00022475"/>
    </source>
</evidence>
<feature type="transmembrane region" description="Helical" evidence="6">
    <location>
        <begin position="105"/>
        <end position="127"/>
    </location>
</feature>
<evidence type="ECO:0000259" key="7">
    <source>
        <dbReference type="PROSITE" id="PS50850"/>
    </source>
</evidence>
<sequence>MRREVAAVNRTGVVIALGGAQTLAWGSSYYLPAILAMPMARSLGLAPGMVFGAFSGALVVAALVGPLVGRRIDRHGGRGVLAASSLVFAAGLALLGLAQDAFQLFAAWLVIGLGMSLGLYEAAFATLARLYGDHARGAITGITLLAGFASTVCWPLSAWLDAELGWRATCLFWAGAHLAVGLPVNRLLVPKPHAGTEGAPHAAAPAAGADGTATRAPAAAHPRRAMWLLACIFTGSWFVATAMAAHLPWLLQEAGASATAAIAAAAMVGPAQVAGRLLEFGLLRHVHPLLSARLAASAHPLGALALLAFGAPAAIPFALLHGAGNGILTIAKGTLPLALFGPGGYGFRQGVLMVPARFAQAGAPLLFALLMTRYGANALLLSIALALAVLAALLALVPAPARPGLPQENPA</sequence>
<feature type="transmembrane region" description="Helical" evidence="6">
    <location>
        <begin position="378"/>
        <end position="397"/>
    </location>
</feature>
<organism evidence="8 9">
    <name type="scientific">Luteimonas salinisoli</name>
    <dbReference type="NCBI Taxonomy" id="2752307"/>
    <lineage>
        <taxon>Bacteria</taxon>
        <taxon>Pseudomonadati</taxon>
        <taxon>Pseudomonadota</taxon>
        <taxon>Gammaproteobacteria</taxon>
        <taxon>Lysobacterales</taxon>
        <taxon>Lysobacteraceae</taxon>
        <taxon>Luteimonas</taxon>
    </lineage>
</organism>
<dbReference type="PANTHER" id="PTHR43124:SF3">
    <property type="entry name" value="CHLORAMPHENICOL EFFLUX PUMP RV0191"/>
    <property type="match status" value="1"/>
</dbReference>
<dbReference type="InterPro" id="IPR036259">
    <property type="entry name" value="MFS_trans_sf"/>
</dbReference>
<dbReference type="GO" id="GO:0005886">
    <property type="term" value="C:plasma membrane"/>
    <property type="evidence" value="ECO:0007669"/>
    <property type="project" value="UniProtKB-SubCell"/>
</dbReference>
<proteinExistence type="predicted"/>
<dbReference type="EMBL" id="JACCKA010000049">
    <property type="protein sequence ID" value="NZA26137.1"/>
    <property type="molecule type" value="Genomic_DNA"/>
</dbReference>
<reference evidence="8 9" key="1">
    <citation type="submission" date="2020-07" db="EMBL/GenBank/DDBJ databases">
        <title>Luteimonas sp. SJ-92.</title>
        <authorList>
            <person name="Huang X.-X."/>
            <person name="Xu L."/>
            <person name="Sun J.-Q."/>
        </authorList>
    </citation>
    <scope>NUCLEOTIDE SEQUENCE [LARGE SCALE GENOMIC DNA]</scope>
    <source>
        <strain evidence="8 9">SJ-92</strain>
    </source>
</reference>
<dbReference type="Proteomes" id="UP000578091">
    <property type="component" value="Unassembled WGS sequence"/>
</dbReference>
<evidence type="ECO:0000256" key="4">
    <source>
        <dbReference type="ARBA" id="ARBA00022989"/>
    </source>
</evidence>
<dbReference type="Pfam" id="PF07690">
    <property type="entry name" value="MFS_1"/>
    <property type="match status" value="1"/>
</dbReference>
<evidence type="ECO:0000256" key="5">
    <source>
        <dbReference type="ARBA" id="ARBA00023136"/>
    </source>
</evidence>
<feature type="domain" description="Major facilitator superfamily (MFS) profile" evidence="7">
    <location>
        <begin position="13"/>
        <end position="403"/>
    </location>
</feature>
<feature type="transmembrane region" description="Helical" evidence="6">
    <location>
        <begin position="12"/>
        <end position="31"/>
    </location>
</feature>
<comment type="caution">
    <text evidence="8">The sequence shown here is derived from an EMBL/GenBank/DDBJ whole genome shotgun (WGS) entry which is preliminary data.</text>
</comment>
<dbReference type="InterPro" id="IPR050189">
    <property type="entry name" value="MFS_Efflux_Transporters"/>
</dbReference>
<feature type="transmembrane region" description="Helical" evidence="6">
    <location>
        <begin position="255"/>
        <end position="278"/>
    </location>
</feature>
<evidence type="ECO:0000256" key="3">
    <source>
        <dbReference type="ARBA" id="ARBA00022692"/>
    </source>
</evidence>
<evidence type="ECO:0000256" key="6">
    <source>
        <dbReference type="SAM" id="Phobius"/>
    </source>
</evidence>
<dbReference type="SUPFAM" id="SSF103473">
    <property type="entry name" value="MFS general substrate transporter"/>
    <property type="match status" value="1"/>
</dbReference>
<dbReference type="PROSITE" id="PS50850">
    <property type="entry name" value="MFS"/>
    <property type="match status" value="1"/>
</dbReference>
<evidence type="ECO:0000313" key="8">
    <source>
        <dbReference type="EMBL" id="NZA26137.1"/>
    </source>
</evidence>
<keyword evidence="4 6" id="KW-1133">Transmembrane helix</keyword>
<keyword evidence="9" id="KW-1185">Reference proteome</keyword>
<dbReference type="InterPro" id="IPR020846">
    <property type="entry name" value="MFS_dom"/>
</dbReference>
<dbReference type="GO" id="GO:0022857">
    <property type="term" value="F:transmembrane transporter activity"/>
    <property type="evidence" value="ECO:0007669"/>
    <property type="project" value="InterPro"/>
</dbReference>
<name>A0A853JBW0_9GAMM</name>
<feature type="transmembrane region" description="Helical" evidence="6">
    <location>
        <begin position="317"/>
        <end position="339"/>
    </location>
</feature>